<evidence type="ECO:0000313" key="4">
    <source>
        <dbReference type="EnsemblMetazoa" id="XP_030842498"/>
    </source>
</evidence>
<proteinExistence type="predicted"/>
<keyword evidence="2" id="KW-0677">Repeat</keyword>
<evidence type="ECO:0000256" key="1">
    <source>
        <dbReference type="ARBA" id="ARBA00022614"/>
    </source>
</evidence>
<reference evidence="4" key="2">
    <citation type="submission" date="2021-01" db="UniProtKB">
        <authorList>
            <consortium name="EnsemblMetazoa"/>
        </authorList>
    </citation>
    <scope>IDENTIFICATION</scope>
</reference>
<organism evidence="4 5">
    <name type="scientific">Strongylocentrotus purpuratus</name>
    <name type="common">Purple sea urchin</name>
    <dbReference type="NCBI Taxonomy" id="7668"/>
    <lineage>
        <taxon>Eukaryota</taxon>
        <taxon>Metazoa</taxon>
        <taxon>Echinodermata</taxon>
        <taxon>Eleutherozoa</taxon>
        <taxon>Echinozoa</taxon>
        <taxon>Echinoidea</taxon>
        <taxon>Euechinoidea</taxon>
        <taxon>Echinacea</taxon>
        <taxon>Camarodonta</taxon>
        <taxon>Echinidea</taxon>
        <taxon>Strongylocentrotidae</taxon>
        <taxon>Strongylocentrotus</taxon>
    </lineage>
</organism>
<dbReference type="GeneID" id="115924475"/>
<dbReference type="PANTHER" id="PTHR18849:SF4">
    <property type="entry name" value="GENE 29133-RELATED"/>
    <property type="match status" value="1"/>
</dbReference>
<dbReference type="Proteomes" id="UP000007110">
    <property type="component" value="Unassembled WGS sequence"/>
</dbReference>
<feature type="region of interest" description="Disordered" evidence="3">
    <location>
        <begin position="1"/>
        <end position="23"/>
    </location>
</feature>
<sequence length="271" mass="31275">MTNMTIDPPAYPGNNGKQTDSNWNTVPIITVSSPKNAEKSGNKLVKLPKLPSERFRYTLWHELRSNDLKGSDLHFPRVRKAPEVKEKIFKKVQDDQGRKIHHGKMGQERKAHQKQAEDWENTKHANLSFQDLHHDYQKENLHRIMKRLIRAETVQIRDDNIINLSDISFNCCRELNASKNFITSFKKLPRCPVLEVLNLSDNSINSFDSISVLRKTRLESLDLRRNPICFMENYRQRIFQALPNLRVLDGVSRLPTDDGEGLSSTGGCIVM</sequence>
<evidence type="ECO:0000256" key="2">
    <source>
        <dbReference type="ARBA" id="ARBA00022737"/>
    </source>
</evidence>
<keyword evidence="1" id="KW-0433">Leucine-rich repeat</keyword>
<dbReference type="OMA" id="YLTWHKV"/>
<dbReference type="PROSITE" id="PS51450">
    <property type="entry name" value="LRR"/>
    <property type="match status" value="1"/>
</dbReference>
<dbReference type="PANTHER" id="PTHR18849">
    <property type="entry name" value="LEUCINE RICH REPEAT PROTEIN"/>
    <property type="match status" value="1"/>
</dbReference>
<accession>A0A7M7NWE4</accession>
<dbReference type="OrthoDB" id="1517790at2759"/>
<dbReference type="AlphaFoldDB" id="A0A7M7NWE4"/>
<dbReference type="RefSeq" id="XP_030842498.1">
    <property type="nucleotide sequence ID" value="XM_030986638.1"/>
</dbReference>
<reference evidence="5" key="1">
    <citation type="submission" date="2015-02" db="EMBL/GenBank/DDBJ databases">
        <title>Genome sequencing for Strongylocentrotus purpuratus.</title>
        <authorList>
            <person name="Murali S."/>
            <person name="Liu Y."/>
            <person name="Vee V."/>
            <person name="English A."/>
            <person name="Wang M."/>
            <person name="Skinner E."/>
            <person name="Han Y."/>
            <person name="Muzny D.M."/>
            <person name="Worley K.C."/>
            <person name="Gibbs R.A."/>
        </authorList>
    </citation>
    <scope>NUCLEOTIDE SEQUENCE</scope>
</reference>
<dbReference type="EnsemblMetazoa" id="XM_030986638">
    <property type="protein sequence ID" value="XP_030842498"/>
    <property type="gene ID" value="LOC115924475"/>
</dbReference>
<dbReference type="InParanoid" id="A0A7M7NWE4"/>
<feature type="compositionally biased region" description="Basic and acidic residues" evidence="3">
    <location>
        <begin position="105"/>
        <end position="118"/>
    </location>
</feature>
<dbReference type="Gene3D" id="3.80.10.10">
    <property type="entry name" value="Ribonuclease Inhibitor"/>
    <property type="match status" value="1"/>
</dbReference>
<evidence type="ECO:0000313" key="5">
    <source>
        <dbReference type="Proteomes" id="UP000007110"/>
    </source>
</evidence>
<feature type="region of interest" description="Disordered" evidence="3">
    <location>
        <begin position="92"/>
        <end position="118"/>
    </location>
</feature>
<dbReference type="InterPro" id="IPR001611">
    <property type="entry name" value="Leu-rich_rpt"/>
</dbReference>
<protein>
    <submittedName>
        <fullName evidence="4">Uncharacterized protein</fullName>
    </submittedName>
</protein>
<keyword evidence="5" id="KW-1185">Reference proteome</keyword>
<name>A0A7M7NWE4_STRPU</name>
<dbReference type="InterPro" id="IPR032675">
    <property type="entry name" value="LRR_dom_sf"/>
</dbReference>
<dbReference type="SUPFAM" id="SSF52058">
    <property type="entry name" value="L domain-like"/>
    <property type="match status" value="1"/>
</dbReference>
<dbReference type="KEGG" id="spu:115924475"/>
<evidence type="ECO:0000256" key="3">
    <source>
        <dbReference type="SAM" id="MobiDB-lite"/>
    </source>
</evidence>